<reference evidence="1 2" key="1">
    <citation type="submission" date="2018-08" db="EMBL/GenBank/DDBJ databases">
        <title>A genome reference for cultivated species of the human gut microbiota.</title>
        <authorList>
            <person name="Zou Y."/>
            <person name="Xue W."/>
            <person name="Luo G."/>
        </authorList>
    </citation>
    <scope>NUCLEOTIDE SEQUENCE [LARGE SCALE GENOMIC DNA]</scope>
    <source>
        <strain evidence="1 2">AF14-32</strain>
    </source>
</reference>
<dbReference type="EMBL" id="QRZF01000020">
    <property type="protein sequence ID" value="RGV48995.1"/>
    <property type="molecule type" value="Genomic_DNA"/>
</dbReference>
<name>A0A412XV10_9BACE</name>
<evidence type="ECO:0000313" key="1">
    <source>
        <dbReference type="EMBL" id="RGV48995.1"/>
    </source>
</evidence>
<proteinExistence type="predicted"/>
<gene>
    <name evidence="1" type="ORF">DWW10_20795</name>
</gene>
<dbReference type="RefSeq" id="WP_118487297.1">
    <property type="nucleotide sequence ID" value="NZ_QRZF01000020.1"/>
</dbReference>
<evidence type="ECO:0008006" key="3">
    <source>
        <dbReference type="Google" id="ProtNLM"/>
    </source>
</evidence>
<evidence type="ECO:0000313" key="2">
    <source>
        <dbReference type="Proteomes" id="UP000283850"/>
    </source>
</evidence>
<dbReference type="AlphaFoldDB" id="A0A412XV10"/>
<accession>A0A412XV10</accession>
<organism evidence="1 2">
    <name type="scientific">Bacteroides intestinalis</name>
    <dbReference type="NCBI Taxonomy" id="329854"/>
    <lineage>
        <taxon>Bacteria</taxon>
        <taxon>Pseudomonadati</taxon>
        <taxon>Bacteroidota</taxon>
        <taxon>Bacteroidia</taxon>
        <taxon>Bacteroidales</taxon>
        <taxon>Bacteroidaceae</taxon>
        <taxon>Bacteroides</taxon>
    </lineage>
</organism>
<protein>
    <recommendedName>
        <fullName evidence="3">CopG family transcriptional regulator</fullName>
    </recommendedName>
</protein>
<sequence length="61" mass="6901">MKKKRISIRFDDRTLMLLEELSGKTSAKVSVVVRSLVMKGLNDIVDDAGNLKLDEKPIQEQ</sequence>
<dbReference type="Proteomes" id="UP000283850">
    <property type="component" value="Unassembled WGS sequence"/>
</dbReference>
<comment type="caution">
    <text evidence="1">The sequence shown here is derived from an EMBL/GenBank/DDBJ whole genome shotgun (WGS) entry which is preliminary data.</text>
</comment>